<accession>A0A147HV94</accession>
<sequence>MSTETGDAAIGRAIVESAQDQLAAARGEAEQLDLLAPVTAEDIWDAREALGGDADHAAVTKLARTRKRGRPQGSRNRRTDDFERYILGFGQHPAITLMQIQSTAPEVLMEASKRRKVHSFQKDGTANVVVEHMTYEAAQSLRIRCADILLPYIEGKKPLKVDMSFSGVADLIIEGVTHTSEEVEDIVDAEFLPVDQEDCG</sequence>
<name>A0A147HV94_9SPHN</name>
<evidence type="ECO:0000313" key="2">
    <source>
        <dbReference type="Proteomes" id="UP000072867"/>
    </source>
</evidence>
<organism evidence="1 2">
    <name type="scientific">Sphingomonas sanguinis</name>
    <dbReference type="NCBI Taxonomy" id="33051"/>
    <lineage>
        <taxon>Bacteria</taxon>
        <taxon>Pseudomonadati</taxon>
        <taxon>Pseudomonadota</taxon>
        <taxon>Alphaproteobacteria</taxon>
        <taxon>Sphingomonadales</taxon>
        <taxon>Sphingomonadaceae</taxon>
        <taxon>Sphingomonas</taxon>
    </lineage>
</organism>
<evidence type="ECO:0000313" key="1">
    <source>
        <dbReference type="EMBL" id="KTT68793.1"/>
    </source>
</evidence>
<dbReference type="RefSeq" id="WP_058733843.1">
    <property type="nucleotide sequence ID" value="NZ_LDTD01000086.1"/>
</dbReference>
<dbReference type="AlphaFoldDB" id="A0A147HV94"/>
<dbReference type="Proteomes" id="UP000072867">
    <property type="component" value="Unassembled WGS sequence"/>
</dbReference>
<proteinExistence type="predicted"/>
<dbReference type="PATRIC" id="fig|33051.3.peg.3679"/>
<dbReference type="EMBL" id="LDTD01000086">
    <property type="protein sequence ID" value="KTT68793.1"/>
    <property type="molecule type" value="Genomic_DNA"/>
</dbReference>
<gene>
    <name evidence="1" type="ORF">NS319_12205</name>
</gene>
<protein>
    <submittedName>
        <fullName evidence="1">Uncharacterized protein</fullName>
    </submittedName>
</protein>
<reference evidence="1 2" key="1">
    <citation type="journal article" date="2016" name="Front. Microbiol.">
        <title>Genomic Resource of Rice Seed Associated Bacteria.</title>
        <authorList>
            <person name="Midha S."/>
            <person name="Bansal K."/>
            <person name="Sharma S."/>
            <person name="Kumar N."/>
            <person name="Patil P.P."/>
            <person name="Chaudhry V."/>
            <person name="Patil P.B."/>
        </authorList>
    </citation>
    <scope>NUCLEOTIDE SEQUENCE [LARGE SCALE GENOMIC DNA]</scope>
    <source>
        <strain evidence="1 2">NS319</strain>
    </source>
</reference>
<comment type="caution">
    <text evidence="1">The sequence shown here is derived from an EMBL/GenBank/DDBJ whole genome shotgun (WGS) entry which is preliminary data.</text>
</comment>